<gene>
    <name evidence="3" type="ORF">CLUMA_CG011121</name>
</gene>
<feature type="region of interest" description="Disordered" evidence="2">
    <location>
        <begin position="507"/>
        <end position="557"/>
    </location>
</feature>
<evidence type="ECO:0000256" key="2">
    <source>
        <dbReference type="SAM" id="MobiDB-lite"/>
    </source>
</evidence>
<feature type="coiled-coil region" evidence="1">
    <location>
        <begin position="155"/>
        <end position="214"/>
    </location>
</feature>
<feature type="region of interest" description="Disordered" evidence="2">
    <location>
        <begin position="291"/>
        <end position="319"/>
    </location>
</feature>
<feature type="region of interest" description="Disordered" evidence="2">
    <location>
        <begin position="441"/>
        <end position="466"/>
    </location>
</feature>
<feature type="region of interest" description="Disordered" evidence="2">
    <location>
        <begin position="337"/>
        <end position="424"/>
    </location>
</feature>
<evidence type="ECO:0000313" key="3">
    <source>
        <dbReference type="EMBL" id="CRK97741.1"/>
    </source>
</evidence>
<dbReference type="EMBL" id="CVRI01000047">
    <property type="protein sequence ID" value="CRK97741.1"/>
    <property type="molecule type" value="Genomic_DNA"/>
</dbReference>
<feature type="compositionally biased region" description="Polar residues" evidence="2">
    <location>
        <begin position="337"/>
        <end position="346"/>
    </location>
</feature>
<keyword evidence="4" id="KW-1185">Reference proteome</keyword>
<name>A0A1J1IBT8_9DIPT</name>
<reference evidence="3 4" key="1">
    <citation type="submission" date="2015-04" db="EMBL/GenBank/DDBJ databases">
        <authorList>
            <person name="Syromyatnikov M.Y."/>
            <person name="Popov V.N."/>
        </authorList>
    </citation>
    <scope>NUCLEOTIDE SEQUENCE [LARGE SCALE GENOMIC DNA]</scope>
</reference>
<dbReference type="Proteomes" id="UP000183832">
    <property type="component" value="Unassembled WGS sequence"/>
</dbReference>
<organism evidence="3 4">
    <name type="scientific">Clunio marinus</name>
    <dbReference type="NCBI Taxonomy" id="568069"/>
    <lineage>
        <taxon>Eukaryota</taxon>
        <taxon>Metazoa</taxon>
        <taxon>Ecdysozoa</taxon>
        <taxon>Arthropoda</taxon>
        <taxon>Hexapoda</taxon>
        <taxon>Insecta</taxon>
        <taxon>Pterygota</taxon>
        <taxon>Neoptera</taxon>
        <taxon>Endopterygota</taxon>
        <taxon>Diptera</taxon>
        <taxon>Nematocera</taxon>
        <taxon>Chironomoidea</taxon>
        <taxon>Chironomidae</taxon>
        <taxon>Clunio</taxon>
    </lineage>
</organism>
<evidence type="ECO:0000313" key="4">
    <source>
        <dbReference type="Proteomes" id="UP000183832"/>
    </source>
</evidence>
<accession>A0A1J1IBT8</accession>
<proteinExistence type="predicted"/>
<feature type="compositionally biased region" description="Basic and acidic residues" evidence="2">
    <location>
        <begin position="371"/>
        <end position="415"/>
    </location>
</feature>
<feature type="compositionally biased region" description="Basic and acidic residues" evidence="2">
    <location>
        <begin position="347"/>
        <end position="363"/>
    </location>
</feature>
<evidence type="ECO:0000256" key="1">
    <source>
        <dbReference type="SAM" id="Coils"/>
    </source>
</evidence>
<protein>
    <submittedName>
        <fullName evidence="3">CLUMA_CG011121, isoform A</fullName>
    </submittedName>
</protein>
<sequence length="557" mass="63605">MSAKRQKTIEKLQFPAALLVGLVDDQLIHYDKVHDQKELEIHCTAEYINFFQNEILKLNSQQEYSKALHEKQISSNIKDAEETEKSIEVLEKTYKTLYSMHLNSLRYSHGMKEVIEAKQNYLTSFGSRHNDYQKIKTMVDFHVNRIQSNASKSDFSGLTKEYVEVENTLAELESEGRQLNEKVSEKRKLQAETAEKLLQEITQIDEEIQKKQKILDMSEEINLQNEILDLETKLKVSDNCDSDSSAASVSSQKSDGIPKIAKISADFSNFFKNPNDFPSLKNILSPNLKRKAVKEVPKQQQQSEKTLKHLKRKSPRKENFPCIKTFDEIEPKKKISRIQTMPLNKNLSKEEMEKENSSDKQIEESSGPRNHSCDPQHKQKSIEIQRTDSGRETECLFTEDSRNPVEDGKQNEKVKTITTSENTNEIQKEMSESIEVEQIQVSNNDSEEVNETSNAIEPKEDEEPPLKGILREQNSFVFNTTSSDNHSEGDDDLFNFEKEFGENFSTGGDDFNISFGSGGGSIGDDGINDKENSGFDFFNDSPKKTSSKKKGNQNSLF</sequence>
<dbReference type="AlphaFoldDB" id="A0A1J1IBT8"/>
<keyword evidence="1" id="KW-0175">Coiled coil</keyword>